<dbReference type="AlphaFoldDB" id="A0A2R6QX46"/>
<evidence type="ECO:0000313" key="6">
    <source>
        <dbReference type="EMBL" id="PSS16328.1"/>
    </source>
</evidence>
<sequence length="216" mass="24562">MARMVRSFIQSLLKLVNSAIGMVGIAMILYALWMIRDWQRQMDPVVAPNTPPPWFMYTFLCPGVTLCVITCSGHIAAETASGCCLYCYMVFVFLSLILEAAVTTDVFLNHNWEQDFPVDPSGNFRKFKDFVKKNYEICKWIGILVVCVQGLCMLLAMILKALGPHPERCYDSDDDYIPDRVPLLKNYVQPSYVVGDPVYGSKNHSWKVRINDKGSR</sequence>
<protein>
    <submittedName>
        <fullName evidence="6">Tetraspanin-19 like</fullName>
    </submittedName>
</protein>
<reference evidence="6 7" key="1">
    <citation type="submission" date="2017-07" db="EMBL/GenBank/DDBJ databases">
        <title>An improved, manually edited Actinidia chinensis var. chinensis (kiwifruit) genome highlights the challenges associated with draft genomes and gene prediction in plants.</title>
        <authorList>
            <person name="Pilkington S."/>
            <person name="Crowhurst R."/>
            <person name="Hilario E."/>
            <person name="Nardozza S."/>
            <person name="Fraser L."/>
            <person name="Peng Y."/>
            <person name="Gunaseelan K."/>
            <person name="Simpson R."/>
            <person name="Tahir J."/>
            <person name="Deroles S."/>
            <person name="Templeton K."/>
            <person name="Luo Z."/>
            <person name="Davy M."/>
            <person name="Cheng C."/>
            <person name="Mcneilage M."/>
            <person name="Scaglione D."/>
            <person name="Liu Y."/>
            <person name="Zhang Q."/>
            <person name="Datson P."/>
            <person name="De Silva N."/>
            <person name="Gardiner S."/>
            <person name="Bassett H."/>
            <person name="Chagne D."/>
            <person name="Mccallum J."/>
            <person name="Dzierzon H."/>
            <person name="Deng C."/>
            <person name="Wang Y.-Y."/>
            <person name="Barron N."/>
            <person name="Manako K."/>
            <person name="Bowen J."/>
            <person name="Foster T."/>
            <person name="Erridge Z."/>
            <person name="Tiffin H."/>
            <person name="Waite C."/>
            <person name="Davies K."/>
            <person name="Grierson E."/>
            <person name="Laing W."/>
            <person name="Kirk R."/>
            <person name="Chen X."/>
            <person name="Wood M."/>
            <person name="Montefiori M."/>
            <person name="Brummell D."/>
            <person name="Schwinn K."/>
            <person name="Catanach A."/>
            <person name="Fullerton C."/>
            <person name="Li D."/>
            <person name="Meiyalaghan S."/>
            <person name="Nieuwenhuizen N."/>
            <person name="Read N."/>
            <person name="Prakash R."/>
            <person name="Hunter D."/>
            <person name="Zhang H."/>
            <person name="Mckenzie M."/>
            <person name="Knabel M."/>
            <person name="Harris A."/>
            <person name="Allan A."/>
            <person name="Chen A."/>
            <person name="Janssen B."/>
            <person name="Plunkett B."/>
            <person name="Dwamena C."/>
            <person name="Voogd C."/>
            <person name="Leif D."/>
            <person name="Lafferty D."/>
            <person name="Souleyre E."/>
            <person name="Varkonyi-Gasic E."/>
            <person name="Gambi F."/>
            <person name="Hanley J."/>
            <person name="Yao J.-L."/>
            <person name="Cheung J."/>
            <person name="David K."/>
            <person name="Warren B."/>
            <person name="Marsh K."/>
            <person name="Snowden K."/>
            <person name="Lin-Wang K."/>
            <person name="Brian L."/>
            <person name="Martinez-Sanchez M."/>
            <person name="Wang M."/>
            <person name="Ileperuma N."/>
            <person name="Macnee N."/>
            <person name="Campin R."/>
            <person name="Mcatee P."/>
            <person name="Drummond R."/>
            <person name="Espley R."/>
            <person name="Ireland H."/>
            <person name="Wu R."/>
            <person name="Atkinson R."/>
            <person name="Karunairetnam S."/>
            <person name="Bulley S."/>
            <person name="Chunkath S."/>
            <person name="Hanley Z."/>
            <person name="Storey R."/>
            <person name="Thrimawithana A."/>
            <person name="Thomson S."/>
            <person name="David C."/>
            <person name="Testolin R."/>
        </authorList>
    </citation>
    <scope>NUCLEOTIDE SEQUENCE [LARGE SCALE GENOMIC DNA]</scope>
    <source>
        <strain evidence="7">cv. Red5</strain>
        <tissue evidence="6">Young leaf</tissue>
    </source>
</reference>
<keyword evidence="4 5" id="KW-0472">Membrane</keyword>
<evidence type="ECO:0000256" key="2">
    <source>
        <dbReference type="ARBA" id="ARBA00022692"/>
    </source>
</evidence>
<proteinExistence type="predicted"/>
<comment type="caution">
    <text evidence="6">The sequence shown here is derived from an EMBL/GenBank/DDBJ whole genome shotgun (WGS) entry which is preliminary data.</text>
</comment>
<evidence type="ECO:0000313" key="7">
    <source>
        <dbReference type="Proteomes" id="UP000241394"/>
    </source>
</evidence>
<feature type="transmembrane region" description="Helical" evidence="5">
    <location>
        <begin position="12"/>
        <end position="35"/>
    </location>
</feature>
<dbReference type="GO" id="GO:0016020">
    <property type="term" value="C:membrane"/>
    <property type="evidence" value="ECO:0007669"/>
    <property type="project" value="UniProtKB-SubCell"/>
</dbReference>
<dbReference type="STRING" id="1590841.A0A2R6QX46"/>
<organism evidence="6 7">
    <name type="scientific">Actinidia chinensis var. chinensis</name>
    <name type="common">Chinese soft-hair kiwi</name>
    <dbReference type="NCBI Taxonomy" id="1590841"/>
    <lineage>
        <taxon>Eukaryota</taxon>
        <taxon>Viridiplantae</taxon>
        <taxon>Streptophyta</taxon>
        <taxon>Embryophyta</taxon>
        <taxon>Tracheophyta</taxon>
        <taxon>Spermatophyta</taxon>
        <taxon>Magnoliopsida</taxon>
        <taxon>eudicotyledons</taxon>
        <taxon>Gunneridae</taxon>
        <taxon>Pentapetalae</taxon>
        <taxon>asterids</taxon>
        <taxon>Ericales</taxon>
        <taxon>Actinidiaceae</taxon>
        <taxon>Actinidia</taxon>
    </lineage>
</organism>
<evidence type="ECO:0000256" key="4">
    <source>
        <dbReference type="ARBA" id="ARBA00023136"/>
    </source>
</evidence>
<dbReference type="Pfam" id="PF00335">
    <property type="entry name" value="Tetraspanin"/>
    <property type="match status" value="1"/>
</dbReference>
<feature type="transmembrane region" description="Helical" evidence="5">
    <location>
        <begin position="140"/>
        <end position="159"/>
    </location>
</feature>
<dbReference type="OMA" id="MNCRFIY"/>
<dbReference type="Proteomes" id="UP000241394">
    <property type="component" value="Chromosome LG12"/>
</dbReference>
<dbReference type="Gramene" id="PSS16328">
    <property type="protein sequence ID" value="PSS16328"/>
    <property type="gene ID" value="CEY00_Acc13824"/>
</dbReference>
<feature type="transmembrane region" description="Helical" evidence="5">
    <location>
        <begin position="55"/>
        <end position="76"/>
    </location>
</feature>
<evidence type="ECO:0000256" key="1">
    <source>
        <dbReference type="ARBA" id="ARBA00004141"/>
    </source>
</evidence>
<keyword evidence="3 5" id="KW-1133">Transmembrane helix</keyword>
<dbReference type="EMBL" id="NKQK01000012">
    <property type="protein sequence ID" value="PSS16328.1"/>
    <property type="molecule type" value="Genomic_DNA"/>
</dbReference>
<gene>
    <name evidence="6" type="ORF">CEY00_Acc13824</name>
</gene>
<keyword evidence="2 5" id="KW-0812">Transmembrane</keyword>
<evidence type="ECO:0000256" key="5">
    <source>
        <dbReference type="SAM" id="Phobius"/>
    </source>
</evidence>
<accession>A0A2R6QX46</accession>
<comment type="subcellular location">
    <subcellularLocation>
        <location evidence="1">Membrane</location>
        <topology evidence="1">Multi-pass membrane protein</topology>
    </subcellularLocation>
</comment>
<dbReference type="InParanoid" id="A0A2R6QX46"/>
<dbReference type="OrthoDB" id="1542002at2759"/>
<feature type="transmembrane region" description="Helical" evidence="5">
    <location>
        <begin position="83"/>
        <end position="102"/>
    </location>
</feature>
<keyword evidence="7" id="KW-1185">Reference proteome</keyword>
<reference evidence="7" key="2">
    <citation type="journal article" date="2018" name="BMC Genomics">
        <title>A manually annotated Actinidia chinensis var. chinensis (kiwifruit) genome highlights the challenges associated with draft genomes and gene prediction in plants.</title>
        <authorList>
            <person name="Pilkington S.M."/>
            <person name="Crowhurst R."/>
            <person name="Hilario E."/>
            <person name="Nardozza S."/>
            <person name="Fraser L."/>
            <person name="Peng Y."/>
            <person name="Gunaseelan K."/>
            <person name="Simpson R."/>
            <person name="Tahir J."/>
            <person name="Deroles S.C."/>
            <person name="Templeton K."/>
            <person name="Luo Z."/>
            <person name="Davy M."/>
            <person name="Cheng C."/>
            <person name="McNeilage M."/>
            <person name="Scaglione D."/>
            <person name="Liu Y."/>
            <person name="Zhang Q."/>
            <person name="Datson P."/>
            <person name="De Silva N."/>
            <person name="Gardiner S.E."/>
            <person name="Bassett H."/>
            <person name="Chagne D."/>
            <person name="McCallum J."/>
            <person name="Dzierzon H."/>
            <person name="Deng C."/>
            <person name="Wang Y.Y."/>
            <person name="Barron L."/>
            <person name="Manako K."/>
            <person name="Bowen J."/>
            <person name="Foster T.M."/>
            <person name="Erridge Z.A."/>
            <person name="Tiffin H."/>
            <person name="Waite C.N."/>
            <person name="Davies K.M."/>
            <person name="Grierson E.P."/>
            <person name="Laing W.A."/>
            <person name="Kirk R."/>
            <person name="Chen X."/>
            <person name="Wood M."/>
            <person name="Montefiori M."/>
            <person name="Brummell D.A."/>
            <person name="Schwinn K.E."/>
            <person name="Catanach A."/>
            <person name="Fullerton C."/>
            <person name="Li D."/>
            <person name="Meiyalaghan S."/>
            <person name="Nieuwenhuizen N."/>
            <person name="Read N."/>
            <person name="Prakash R."/>
            <person name="Hunter D."/>
            <person name="Zhang H."/>
            <person name="McKenzie M."/>
            <person name="Knabel M."/>
            <person name="Harris A."/>
            <person name="Allan A.C."/>
            <person name="Gleave A."/>
            <person name="Chen A."/>
            <person name="Janssen B.J."/>
            <person name="Plunkett B."/>
            <person name="Ampomah-Dwamena C."/>
            <person name="Voogd C."/>
            <person name="Leif D."/>
            <person name="Lafferty D."/>
            <person name="Souleyre E.J.F."/>
            <person name="Varkonyi-Gasic E."/>
            <person name="Gambi F."/>
            <person name="Hanley J."/>
            <person name="Yao J.L."/>
            <person name="Cheung J."/>
            <person name="David K.M."/>
            <person name="Warren B."/>
            <person name="Marsh K."/>
            <person name="Snowden K.C."/>
            <person name="Lin-Wang K."/>
            <person name="Brian L."/>
            <person name="Martinez-Sanchez M."/>
            <person name="Wang M."/>
            <person name="Ileperuma N."/>
            <person name="Macnee N."/>
            <person name="Campin R."/>
            <person name="McAtee P."/>
            <person name="Drummond R.S.M."/>
            <person name="Espley R.V."/>
            <person name="Ireland H.S."/>
            <person name="Wu R."/>
            <person name="Atkinson R.G."/>
            <person name="Karunairetnam S."/>
            <person name="Bulley S."/>
            <person name="Chunkath S."/>
            <person name="Hanley Z."/>
            <person name="Storey R."/>
            <person name="Thrimawithana A.H."/>
            <person name="Thomson S."/>
            <person name="David C."/>
            <person name="Testolin R."/>
            <person name="Huang H."/>
            <person name="Hellens R.P."/>
            <person name="Schaffer R.J."/>
        </authorList>
    </citation>
    <scope>NUCLEOTIDE SEQUENCE [LARGE SCALE GENOMIC DNA]</scope>
    <source>
        <strain evidence="7">cv. Red5</strain>
    </source>
</reference>
<evidence type="ECO:0000256" key="3">
    <source>
        <dbReference type="ARBA" id="ARBA00022989"/>
    </source>
</evidence>
<dbReference type="InterPro" id="IPR018499">
    <property type="entry name" value="Tetraspanin/Peripherin"/>
</dbReference>
<name>A0A2R6QX46_ACTCC</name>
<dbReference type="FunCoup" id="A0A2R6QX46">
    <property type="interactions" value="451"/>
</dbReference>